<accession>Q7P196</accession>
<protein>
    <submittedName>
        <fullName evidence="2">Uncharacterized protein</fullName>
    </submittedName>
</protein>
<dbReference type="EMBL" id="AE016825">
    <property type="protein sequence ID" value="AAQ57996.1"/>
    <property type="molecule type" value="Genomic_DNA"/>
</dbReference>
<reference evidence="2 3" key="1">
    <citation type="journal article" date="2003" name="Proc. Natl. Acad. Sci. U.S.A.">
        <title>The complete genome sequence of Chromobacterium violaceum reveals remarkable and exploitable bacterial adaptability.</title>
        <authorList>
            <person name="Vasconcelos A.T.R."/>
            <person name="de Almeida D.F."/>
            <person name="Almeida F.C."/>
            <person name="de Almeida L.G.P."/>
            <person name="de Almeida R."/>
            <person name="Goncalves J.A.A."/>
            <person name="Andrade E.M."/>
            <person name="Antonio R.V."/>
            <person name="Araripe J."/>
            <person name="de Araujo M.F.F."/>
            <person name="Filho S.A."/>
            <person name="Azevedo V."/>
            <person name="Batista A.J."/>
            <person name="Bataus L.A.M."/>
            <person name="Batista J.S."/>
            <person name="Belo A."/>
            <person name="vander Berg C."/>
            <person name="Blamey J."/>
            <person name="Bogo M."/>
            <person name="Bonato S."/>
            <person name="Bordignon J."/>
            <person name="Brito C.A."/>
            <person name="Brocchi M."/>
            <person name="Burity H.A."/>
            <person name="Camargo A.A."/>
            <person name="Cardoso D.D.P."/>
            <person name="Carneiro N.P."/>
            <person name="Carraro D.M."/>
            <person name="Carvalho C.M.B."/>
            <person name="Cascardo J.C.M."/>
            <person name="Cavada B.S."/>
            <person name="Chueire L.M.O."/>
            <person name="Pasa T.B.C."/>
            <person name="Duran N."/>
            <person name="Fagundes N."/>
            <person name="Falcao C.L."/>
            <person name="Fantinatti F."/>
            <person name="Farias I.P."/>
            <person name="Felipe M.S.S."/>
            <person name="Ferrari L.P."/>
            <person name="Ferro J.A."/>
            <person name="Ferro M.I.T."/>
            <person name="Franco G.R."/>
            <person name="Freitas N.S.A."/>
            <person name="Furlan L.R."/>
            <person name="Gazzinelli R.T."/>
            <person name="Gomes E.A."/>
            <person name="Goncalves P.R."/>
            <person name="Grangeiro T.B."/>
            <person name="Grattapaglia D."/>
            <person name="Grisard E.C."/>
            <person name="Guimaraes C.T."/>
            <person name="Hanna E.S."/>
            <person name="Hungria M."/>
            <person name="Jardim S.N."/>
            <person name="Laurino J."/>
            <person name="Leoi L.C.T."/>
            <person name="Fassarella L."/>
            <person name="Lima A."/>
            <person name="Loureiro M.F."/>
            <person name="Lyra M.C.P."/>
            <person name="Macedo M."/>
            <person name="Madeira H.M.F."/>
            <person name="Manfio G.P."/>
            <person name="Maranhao A.Q."/>
            <person name="Martins W.S."/>
            <person name="di Mauro S.M.Z."/>
            <person name="de Medeiros S.R.B."/>
            <person name="Meissner R.D.V."/>
            <person name="Menck C.F.M."/>
            <person name="Moreira M.A.M."/>
            <person name="Nascimento F.F."/>
            <person name="Nicolas M.F."/>
            <person name="Oliveira J.G."/>
            <person name="Oliveira S.C."/>
            <person name="Paixao R.F.C."/>
            <person name="Parente J.A."/>
            <person name="Pedrosa F.O."/>
            <person name="Pena S.J.D."/>
            <person name="Perreira J.O."/>
            <person name="Perreira M."/>
            <person name="Pinto L.S.R.C."/>
            <person name="Pinto L.S."/>
            <person name="Porto J.I.R."/>
            <person name="Potrich D.P."/>
            <person name="Neto C.E.R."/>
            <person name="Reis A.M.M."/>
            <person name="Rigo L.U."/>
            <person name="Rondinelli E."/>
            <person name="dos Santos E.B.P."/>
            <person name="Santos F.R."/>
            <person name="Schneider M.P.C."/>
            <person name="Seuanez H.N."/>
            <person name="Silva A.M.R."/>
            <person name="da Silva A.L.C."/>
            <person name="Silva D.W."/>
            <person name="Silva R."/>
            <person name="Simoes I.C."/>
            <person name="Simon D."/>
            <person name="Soares C.M.A."/>
            <person name="Soares R.B.A."/>
            <person name="Souza E.M."/>
            <person name="Souza K.R.L."/>
            <person name="Souza R.C."/>
            <person name="Steffens M.B.R."/>
            <person name="Steindel M."/>
            <person name="Teixeira S.R."/>
            <person name="Urmenyi T."/>
            <person name="Vettore A."/>
            <person name="Wassem R."/>
            <person name="Zaha A."/>
            <person name="Simpson A.J.G."/>
        </authorList>
    </citation>
    <scope>NUCLEOTIDE SEQUENCE [LARGE SCALE GENOMIC DNA]</scope>
    <source>
        <strain evidence="3">ATCC 12472 / DSM 30191 / JCM 1249 / NBRC 12614 / NCIMB 9131 / NCTC 9757</strain>
    </source>
</reference>
<evidence type="ECO:0000256" key="1">
    <source>
        <dbReference type="SAM" id="MobiDB-lite"/>
    </source>
</evidence>
<feature type="region of interest" description="Disordered" evidence="1">
    <location>
        <begin position="106"/>
        <end position="129"/>
    </location>
</feature>
<evidence type="ECO:0000313" key="2">
    <source>
        <dbReference type="EMBL" id="AAQ57996.1"/>
    </source>
</evidence>
<organism evidence="2 3">
    <name type="scientific">Chromobacterium violaceum (strain ATCC 12472 / DSM 30191 / JCM 1249 / CCUG 213 / NBRC 12614 / NCIMB 9131 / NCTC 9757 / MK)</name>
    <dbReference type="NCBI Taxonomy" id="243365"/>
    <lineage>
        <taxon>Bacteria</taxon>
        <taxon>Pseudomonadati</taxon>
        <taxon>Pseudomonadota</taxon>
        <taxon>Betaproteobacteria</taxon>
        <taxon>Neisseriales</taxon>
        <taxon>Chromobacteriaceae</taxon>
        <taxon>Chromobacterium</taxon>
    </lineage>
</organism>
<name>Q7P196_CHRVO</name>
<proteinExistence type="predicted"/>
<sequence>MMSGLLERLFRHQICVGGRVSKIASEVRSVRAYKAMLQGEGALSDEQVLEILQAQRQMLDLITRKWRADAKKRQTSGGAAGSVDSYRAMAEMLEALDRLAQACGAVEPKKANPPPATGVSRTANGKDKL</sequence>
<evidence type="ECO:0000313" key="3">
    <source>
        <dbReference type="Proteomes" id="UP000001424"/>
    </source>
</evidence>
<dbReference type="KEGG" id="cvi:CV_0317"/>
<dbReference type="AlphaFoldDB" id="Q7P196"/>
<gene>
    <name evidence="2" type="ordered locus">CV_0317</name>
</gene>
<dbReference type="Proteomes" id="UP000001424">
    <property type="component" value="Chromosome"/>
</dbReference>
<keyword evidence="3" id="KW-1185">Reference proteome</keyword>
<dbReference type="HOGENOM" id="CLU_1944920_0_0_4"/>